<evidence type="ECO:0000313" key="3">
    <source>
        <dbReference type="Proteomes" id="UP000179243"/>
    </source>
</evidence>
<sequence length="381" mass="41052">MTRELTDLITISHYLGSNPSYVQAGGGNTSIKSGASEMLIKSSGVPLRDMSETKGWVKLSIPAIMALYDDADLRQCAPAEREKRVLDYFYRSVVEPQGARPSVETPLHAILGHAVIHSHAVAANALTCNINAEEMFQAIALDVKGPPSLFVPYVDPGASLAFLLREKIREYQQAHTVSPRVIFLENHGFVCADDTAAGCIGLHEAWMARLEAYFGAPEELKDSLSAAVLDVKAIRAAFEKITAERKSEPLVVRECNGLFFQLAASSKHLQAFEGALAPDYVVYNGPAALFLAPGFTEKEVYDAIAGYAAFWKRPPKLIIVKGAGLVVAGASEKLCAAGEACAQAVLQISLLAKGRVKSMAPATIKAILTWEAESYRSAQLT</sequence>
<dbReference type="Gene3D" id="3.40.225.10">
    <property type="entry name" value="Class II aldolase/adducin N-terminal domain"/>
    <property type="match status" value="1"/>
</dbReference>
<reference evidence="2 3" key="1">
    <citation type="journal article" date="2016" name="Nat. Commun.">
        <title>Thousands of microbial genomes shed light on interconnected biogeochemical processes in an aquifer system.</title>
        <authorList>
            <person name="Anantharaman K."/>
            <person name="Brown C.T."/>
            <person name="Hug L.A."/>
            <person name="Sharon I."/>
            <person name="Castelle C.J."/>
            <person name="Probst A.J."/>
            <person name="Thomas B.C."/>
            <person name="Singh A."/>
            <person name="Wilkins M.J."/>
            <person name="Karaoz U."/>
            <person name="Brodie E.L."/>
            <person name="Williams K.H."/>
            <person name="Hubbard S.S."/>
            <person name="Banfield J.F."/>
        </authorList>
    </citation>
    <scope>NUCLEOTIDE SEQUENCE [LARGE SCALE GENOMIC DNA]</scope>
</reference>
<name>A0A1F7F0D9_UNCRA</name>
<evidence type="ECO:0000313" key="2">
    <source>
        <dbReference type="EMBL" id="OGK00101.1"/>
    </source>
</evidence>
<dbReference type="SUPFAM" id="SSF53639">
    <property type="entry name" value="AraD/HMP-PK domain-like"/>
    <property type="match status" value="1"/>
</dbReference>
<protein>
    <recommendedName>
        <fullName evidence="1">Class II aldolase/adducin N-terminal domain-containing protein</fullName>
    </recommendedName>
</protein>
<dbReference type="Proteomes" id="UP000179243">
    <property type="component" value="Unassembled WGS sequence"/>
</dbReference>
<dbReference type="Pfam" id="PF00596">
    <property type="entry name" value="Aldolase_II"/>
    <property type="match status" value="1"/>
</dbReference>
<evidence type="ECO:0000259" key="1">
    <source>
        <dbReference type="SMART" id="SM01007"/>
    </source>
</evidence>
<gene>
    <name evidence="2" type="ORF">A2519_12820</name>
</gene>
<dbReference type="InterPro" id="IPR036409">
    <property type="entry name" value="Aldolase_II/adducin_N_sf"/>
</dbReference>
<feature type="domain" description="Class II aldolase/adducin N-terminal" evidence="1">
    <location>
        <begin position="7"/>
        <end position="214"/>
    </location>
</feature>
<dbReference type="AlphaFoldDB" id="A0A1F7F0D9"/>
<dbReference type="InterPro" id="IPR001303">
    <property type="entry name" value="Aldolase_II/adducin_N"/>
</dbReference>
<organism evidence="2 3">
    <name type="scientific">Candidatus Raymondbacteria bacterium RIFOXYD12_FULL_49_13</name>
    <dbReference type="NCBI Taxonomy" id="1817890"/>
    <lineage>
        <taxon>Bacteria</taxon>
        <taxon>Raymondiibacteriota</taxon>
    </lineage>
</organism>
<accession>A0A1F7F0D9</accession>
<dbReference type="SMART" id="SM01007">
    <property type="entry name" value="Aldolase_II"/>
    <property type="match status" value="1"/>
</dbReference>
<comment type="caution">
    <text evidence="2">The sequence shown here is derived from an EMBL/GenBank/DDBJ whole genome shotgun (WGS) entry which is preliminary data.</text>
</comment>
<dbReference type="EMBL" id="MFYX01000154">
    <property type="protein sequence ID" value="OGK00101.1"/>
    <property type="molecule type" value="Genomic_DNA"/>
</dbReference>
<proteinExistence type="predicted"/>